<dbReference type="InterPro" id="IPR000667">
    <property type="entry name" value="Peptidase_S13"/>
</dbReference>
<keyword evidence="3" id="KW-0732">Signal</keyword>
<dbReference type="InterPro" id="IPR012338">
    <property type="entry name" value="Beta-lactam/transpept-like"/>
</dbReference>
<reference evidence="4 5" key="1">
    <citation type="submission" date="2018-11" db="EMBL/GenBank/DDBJ databases">
        <title>Sequencing the genomes of 1000 actinobacteria strains.</title>
        <authorList>
            <person name="Klenk H.-P."/>
        </authorList>
    </citation>
    <scope>NUCLEOTIDE SEQUENCE [LARGE SCALE GENOMIC DNA]</scope>
    <source>
        <strain evidence="4 5">DSM 44781</strain>
    </source>
</reference>
<feature type="signal peptide" evidence="3">
    <location>
        <begin position="1"/>
        <end position="28"/>
    </location>
</feature>
<dbReference type="Proteomes" id="UP000266906">
    <property type="component" value="Unassembled WGS sequence"/>
</dbReference>
<dbReference type="NCBIfam" id="TIGR00666">
    <property type="entry name" value="PBP4"/>
    <property type="match status" value="1"/>
</dbReference>
<comment type="caution">
    <text evidence="4">The sequence shown here is derived from an EMBL/GenBank/DDBJ whole genome shotgun (WGS) entry which is preliminary data.</text>
</comment>
<evidence type="ECO:0000313" key="4">
    <source>
        <dbReference type="EMBL" id="RPE36656.1"/>
    </source>
</evidence>
<feature type="chain" id="PRO_5018084939" evidence="3">
    <location>
        <begin position="29"/>
        <end position="535"/>
    </location>
</feature>
<evidence type="ECO:0000256" key="2">
    <source>
        <dbReference type="ARBA" id="ARBA00022801"/>
    </source>
</evidence>
<dbReference type="Gene3D" id="3.40.710.10">
    <property type="entry name" value="DD-peptidase/beta-lactamase superfamily"/>
    <property type="match status" value="1"/>
</dbReference>
<keyword evidence="4" id="KW-0121">Carboxypeptidase</keyword>
<dbReference type="SUPFAM" id="SSF56601">
    <property type="entry name" value="beta-lactamase/transpeptidase-like"/>
    <property type="match status" value="1"/>
</dbReference>
<proteinExistence type="inferred from homology"/>
<dbReference type="EMBL" id="RKQG01000001">
    <property type="protein sequence ID" value="RPE36656.1"/>
    <property type="molecule type" value="Genomic_DNA"/>
</dbReference>
<protein>
    <submittedName>
        <fullName evidence="4">D-alanyl-D-alanine carboxypeptidase/D-alanyl-D-alanine-endopeptidase (Penicillin-binding protein 4)</fullName>
    </submittedName>
</protein>
<dbReference type="PANTHER" id="PTHR30023">
    <property type="entry name" value="D-ALANYL-D-ALANINE CARBOXYPEPTIDASE"/>
    <property type="match status" value="1"/>
</dbReference>
<sequence>MRSRIRGRVRTWATVGAALAVVAGTAAAAPPRNADGGLPPEITAIMNKPAYRNAQWGLLEVDPANGRVVHSQYPDQFFMPGSTVKVITISGAWHALGPDRRFTTPVHAIGRLDGSTLTGNLALVAQGDLTMGGRTKPDGSVDFTPIDHTYADDIPGATLTPEDPLAGLDQIARQVRDAGITRVDGDVVIDARLFTPPPISPQPTPLIVNDNVIDLLSTPTSPGQPAQLTWRPQVAPYHVTSDVRTVEAGGATDIQVSTSPDGTGISLTGTIAADSAPTLKISQVKDPNAFGRTALIEALGRAGVTVTAPPTGPNPDGALPADYDGDPQVAAYVSPPYRDYAKLILNVSHNLGANLALCNIATLQGSTNCFDGFPVIRDFLANTAQLDPTQFQMADGRGDVPVDRVTPAGLNQLLAYWLRTPDADAFRTSLPILGVSGTGALYCTSDDCPAKGKVFAKPGTIIGFDELNQQLAVNAQTYAGYLEAEDGHLFTFFVGVNGAAAPDIQGFFDVNDDVDRIAVILQQEACAEHRNGHRA</sequence>
<organism evidence="4 5">
    <name type="scientific">Kitasatospora cineracea</name>
    <dbReference type="NCBI Taxonomy" id="88074"/>
    <lineage>
        <taxon>Bacteria</taxon>
        <taxon>Bacillati</taxon>
        <taxon>Actinomycetota</taxon>
        <taxon>Actinomycetes</taxon>
        <taxon>Kitasatosporales</taxon>
        <taxon>Streptomycetaceae</taxon>
        <taxon>Kitasatospora</taxon>
    </lineage>
</organism>
<name>A0A3N4RUR6_9ACTN</name>
<dbReference type="Pfam" id="PF02113">
    <property type="entry name" value="Peptidase_S13"/>
    <property type="match status" value="1"/>
</dbReference>
<dbReference type="GO" id="GO:0006508">
    <property type="term" value="P:proteolysis"/>
    <property type="evidence" value="ECO:0007669"/>
    <property type="project" value="InterPro"/>
</dbReference>
<dbReference type="PANTHER" id="PTHR30023:SF0">
    <property type="entry name" value="PENICILLIN-SENSITIVE CARBOXYPEPTIDASE A"/>
    <property type="match status" value="1"/>
</dbReference>
<accession>A0A3N4RUR6</accession>
<gene>
    <name evidence="4" type="ORF">EDD38_5033</name>
</gene>
<dbReference type="GO" id="GO:0000270">
    <property type="term" value="P:peptidoglycan metabolic process"/>
    <property type="evidence" value="ECO:0007669"/>
    <property type="project" value="TreeGrafter"/>
</dbReference>
<evidence type="ECO:0000313" key="5">
    <source>
        <dbReference type="Proteomes" id="UP000266906"/>
    </source>
</evidence>
<keyword evidence="5" id="KW-1185">Reference proteome</keyword>
<dbReference type="Gene3D" id="3.50.80.20">
    <property type="entry name" value="D-Ala-D-Ala carboxypeptidase C, peptidase S13"/>
    <property type="match status" value="1"/>
</dbReference>
<evidence type="ECO:0000256" key="1">
    <source>
        <dbReference type="ARBA" id="ARBA00006096"/>
    </source>
</evidence>
<keyword evidence="2" id="KW-0378">Hydrolase</keyword>
<comment type="similarity">
    <text evidence="1">Belongs to the peptidase S13 family.</text>
</comment>
<dbReference type="AlphaFoldDB" id="A0A3N4RUR6"/>
<keyword evidence="4" id="KW-0645">Protease</keyword>
<dbReference type="GO" id="GO:0004185">
    <property type="term" value="F:serine-type carboxypeptidase activity"/>
    <property type="evidence" value="ECO:0007669"/>
    <property type="project" value="InterPro"/>
</dbReference>
<evidence type="ECO:0000256" key="3">
    <source>
        <dbReference type="SAM" id="SignalP"/>
    </source>
</evidence>